<reference evidence="7" key="1">
    <citation type="submission" date="2021-06" db="EMBL/GenBank/DDBJ databases">
        <authorList>
            <person name="Kallberg Y."/>
            <person name="Tangrot J."/>
            <person name="Rosling A."/>
        </authorList>
    </citation>
    <scope>NUCLEOTIDE SEQUENCE</scope>
    <source>
        <strain evidence="7">MT106</strain>
    </source>
</reference>
<comment type="caution">
    <text evidence="7">The sequence shown here is derived from an EMBL/GenBank/DDBJ whole genome shotgun (WGS) entry which is preliminary data.</text>
</comment>
<evidence type="ECO:0000313" key="7">
    <source>
        <dbReference type="EMBL" id="CAG8632608.1"/>
    </source>
</evidence>
<accession>A0A9N9DDT6</accession>
<dbReference type="PANTHER" id="PTHR46481:SF10">
    <property type="entry name" value="ZINC FINGER BED DOMAIN-CONTAINING PROTEIN 39"/>
    <property type="match status" value="1"/>
</dbReference>
<dbReference type="SUPFAM" id="SSF53098">
    <property type="entry name" value="Ribonuclease H-like"/>
    <property type="match status" value="1"/>
</dbReference>
<protein>
    <submittedName>
        <fullName evidence="7">7929_t:CDS:1</fullName>
    </submittedName>
</protein>
<evidence type="ECO:0000256" key="5">
    <source>
        <dbReference type="ARBA" id="ARBA00023242"/>
    </source>
</evidence>
<evidence type="ECO:0000313" key="8">
    <source>
        <dbReference type="Proteomes" id="UP000789831"/>
    </source>
</evidence>
<evidence type="ECO:0000256" key="4">
    <source>
        <dbReference type="ARBA" id="ARBA00022833"/>
    </source>
</evidence>
<keyword evidence="4" id="KW-0862">Zinc</keyword>
<dbReference type="PANTHER" id="PTHR46481">
    <property type="entry name" value="ZINC FINGER BED DOMAIN-CONTAINING PROTEIN 4"/>
    <property type="match status" value="1"/>
</dbReference>
<dbReference type="EMBL" id="CAJVPL010003430">
    <property type="protein sequence ID" value="CAG8632608.1"/>
    <property type="molecule type" value="Genomic_DNA"/>
</dbReference>
<dbReference type="InterPro" id="IPR012337">
    <property type="entry name" value="RNaseH-like_sf"/>
</dbReference>
<proteinExistence type="predicted"/>
<dbReference type="GO" id="GO:0046983">
    <property type="term" value="F:protein dimerization activity"/>
    <property type="evidence" value="ECO:0007669"/>
    <property type="project" value="InterPro"/>
</dbReference>
<evidence type="ECO:0000256" key="3">
    <source>
        <dbReference type="ARBA" id="ARBA00022771"/>
    </source>
</evidence>
<sequence>ILDSYNMFATYKFNEREQVINTLYQVYEKYKPAKEITIQLDSNEINTYLSEPETEAEPLLWWRANAMQYLTLARIAMDYLAIQATSVPSEQAFSIAKHIVSLNRNRIDPETARASLCLKSWYTELDDI</sequence>
<keyword evidence="8" id="KW-1185">Reference proteome</keyword>
<dbReference type="OrthoDB" id="2428298at2759"/>
<evidence type="ECO:0000259" key="6">
    <source>
        <dbReference type="Pfam" id="PF05699"/>
    </source>
</evidence>
<dbReference type="GO" id="GO:0005634">
    <property type="term" value="C:nucleus"/>
    <property type="evidence" value="ECO:0007669"/>
    <property type="project" value="UniProtKB-SubCell"/>
</dbReference>
<dbReference type="InterPro" id="IPR052035">
    <property type="entry name" value="ZnF_BED_domain_contain"/>
</dbReference>
<dbReference type="Proteomes" id="UP000789831">
    <property type="component" value="Unassembled WGS sequence"/>
</dbReference>
<name>A0A9N9DDT6_9GLOM</name>
<evidence type="ECO:0000256" key="1">
    <source>
        <dbReference type="ARBA" id="ARBA00004123"/>
    </source>
</evidence>
<keyword evidence="5" id="KW-0539">Nucleus</keyword>
<keyword evidence="3" id="KW-0863">Zinc-finger</keyword>
<dbReference type="InterPro" id="IPR008906">
    <property type="entry name" value="HATC_C_dom"/>
</dbReference>
<feature type="non-terminal residue" evidence="7">
    <location>
        <position position="128"/>
    </location>
</feature>
<evidence type="ECO:0000256" key="2">
    <source>
        <dbReference type="ARBA" id="ARBA00022723"/>
    </source>
</evidence>
<dbReference type="Pfam" id="PF05699">
    <property type="entry name" value="Dimer_Tnp_hAT"/>
    <property type="match status" value="1"/>
</dbReference>
<dbReference type="AlphaFoldDB" id="A0A9N9DDT6"/>
<feature type="domain" description="HAT C-terminal dimerisation" evidence="6">
    <location>
        <begin position="44"/>
        <end position="122"/>
    </location>
</feature>
<gene>
    <name evidence="7" type="ORF">AGERDE_LOCUS10600</name>
</gene>
<organism evidence="7 8">
    <name type="scientific">Ambispora gerdemannii</name>
    <dbReference type="NCBI Taxonomy" id="144530"/>
    <lineage>
        <taxon>Eukaryota</taxon>
        <taxon>Fungi</taxon>
        <taxon>Fungi incertae sedis</taxon>
        <taxon>Mucoromycota</taxon>
        <taxon>Glomeromycotina</taxon>
        <taxon>Glomeromycetes</taxon>
        <taxon>Archaeosporales</taxon>
        <taxon>Ambisporaceae</taxon>
        <taxon>Ambispora</taxon>
    </lineage>
</organism>
<dbReference type="GO" id="GO:0008270">
    <property type="term" value="F:zinc ion binding"/>
    <property type="evidence" value="ECO:0007669"/>
    <property type="project" value="UniProtKB-KW"/>
</dbReference>
<comment type="subcellular location">
    <subcellularLocation>
        <location evidence="1">Nucleus</location>
    </subcellularLocation>
</comment>
<keyword evidence="2" id="KW-0479">Metal-binding</keyword>